<evidence type="ECO:0000256" key="5">
    <source>
        <dbReference type="ARBA" id="ARBA00023163"/>
    </source>
</evidence>
<dbReference type="PANTHER" id="PTHR11078">
    <property type="entry name" value="N UTILIZATION SUBSTANCE PROTEIN B-RELATED"/>
    <property type="match status" value="1"/>
</dbReference>
<evidence type="ECO:0000256" key="2">
    <source>
        <dbReference type="ARBA" id="ARBA00022814"/>
    </source>
</evidence>
<keyword evidence="4 6" id="KW-0805">Transcription regulation</keyword>
<feature type="domain" description="NusB/RsmB/TIM44" evidence="7">
    <location>
        <begin position="26"/>
        <end position="118"/>
    </location>
</feature>
<evidence type="ECO:0000256" key="6">
    <source>
        <dbReference type="HAMAP-Rule" id="MF_00073"/>
    </source>
</evidence>
<reference evidence="8" key="1">
    <citation type="submission" date="2020-10" db="EMBL/GenBank/DDBJ databases">
        <authorList>
            <person name="Gilroy R."/>
        </authorList>
    </citation>
    <scope>NUCLEOTIDE SEQUENCE</scope>
    <source>
        <strain evidence="8">ChiSxjej2B14-6234</strain>
    </source>
</reference>
<evidence type="ECO:0000313" key="8">
    <source>
        <dbReference type="EMBL" id="HIQ71592.1"/>
    </source>
</evidence>
<keyword evidence="5 6" id="KW-0804">Transcription</keyword>
<dbReference type="NCBIfam" id="TIGR01951">
    <property type="entry name" value="nusB"/>
    <property type="match status" value="1"/>
</dbReference>
<evidence type="ECO:0000259" key="7">
    <source>
        <dbReference type="Pfam" id="PF01029"/>
    </source>
</evidence>
<dbReference type="GO" id="GO:0005829">
    <property type="term" value="C:cytosol"/>
    <property type="evidence" value="ECO:0007669"/>
    <property type="project" value="TreeGrafter"/>
</dbReference>
<dbReference type="GO" id="GO:0031564">
    <property type="term" value="P:transcription antitermination"/>
    <property type="evidence" value="ECO:0007669"/>
    <property type="project" value="UniProtKB-KW"/>
</dbReference>
<evidence type="ECO:0000256" key="4">
    <source>
        <dbReference type="ARBA" id="ARBA00023015"/>
    </source>
</evidence>
<dbReference type="Pfam" id="PF01029">
    <property type="entry name" value="NusB"/>
    <property type="match status" value="1"/>
</dbReference>
<sequence length="131" mass="14652">MQLIYEHMMGGSGEETLGGMIEFVPDRDDAKYIETVTEGVFAALHDVDRYIAAFAQDWAIDRLARVDLAILRLAAYELLRMEDIPAAVTINEAVELARKYSTEQSGAFINGVLGNLNRKLEREKDESRSGL</sequence>
<organism evidence="8 9">
    <name type="scientific">Candidatus Onthenecus intestinigallinarum</name>
    <dbReference type="NCBI Taxonomy" id="2840875"/>
    <lineage>
        <taxon>Bacteria</taxon>
        <taxon>Bacillati</taxon>
        <taxon>Bacillota</taxon>
        <taxon>Clostridia</taxon>
        <taxon>Eubacteriales</taxon>
        <taxon>Candidatus Onthenecus</taxon>
    </lineage>
</organism>
<dbReference type="HAMAP" id="MF_00073">
    <property type="entry name" value="NusB"/>
    <property type="match status" value="1"/>
</dbReference>
<dbReference type="GO" id="GO:0003723">
    <property type="term" value="F:RNA binding"/>
    <property type="evidence" value="ECO:0007669"/>
    <property type="project" value="UniProtKB-UniRule"/>
</dbReference>
<dbReference type="GO" id="GO:0006353">
    <property type="term" value="P:DNA-templated transcription termination"/>
    <property type="evidence" value="ECO:0007669"/>
    <property type="project" value="UniProtKB-UniRule"/>
</dbReference>
<comment type="caution">
    <text evidence="8">The sequence shown here is derived from an EMBL/GenBank/DDBJ whole genome shotgun (WGS) entry which is preliminary data.</text>
</comment>
<evidence type="ECO:0000256" key="3">
    <source>
        <dbReference type="ARBA" id="ARBA00022884"/>
    </source>
</evidence>
<proteinExistence type="inferred from homology"/>
<dbReference type="SUPFAM" id="SSF48013">
    <property type="entry name" value="NusB-like"/>
    <property type="match status" value="1"/>
</dbReference>
<gene>
    <name evidence="6 8" type="primary">nusB</name>
    <name evidence="8" type="ORF">IAB73_05215</name>
</gene>
<protein>
    <recommendedName>
        <fullName evidence="6">Transcription antitermination protein NusB</fullName>
    </recommendedName>
    <alternativeName>
        <fullName evidence="6">Antitermination factor NusB</fullName>
    </alternativeName>
</protein>
<comment type="function">
    <text evidence="6">Involved in transcription antitermination. Required for transcription of ribosomal RNA (rRNA) genes. Binds specifically to the boxA antiterminator sequence of the ribosomal RNA (rrn) operons.</text>
</comment>
<comment type="similarity">
    <text evidence="1 6">Belongs to the NusB family.</text>
</comment>
<dbReference type="InterPro" id="IPR011605">
    <property type="entry name" value="NusB_fam"/>
</dbReference>
<accession>A0A9D0Z9F5</accession>
<dbReference type="AlphaFoldDB" id="A0A9D0Z9F5"/>
<dbReference type="InterPro" id="IPR035926">
    <property type="entry name" value="NusB-like_sf"/>
</dbReference>
<reference evidence="8" key="2">
    <citation type="journal article" date="2021" name="PeerJ">
        <title>Extensive microbial diversity within the chicken gut microbiome revealed by metagenomics and culture.</title>
        <authorList>
            <person name="Gilroy R."/>
            <person name="Ravi A."/>
            <person name="Getino M."/>
            <person name="Pursley I."/>
            <person name="Horton D.L."/>
            <person name="Alikhan N.F."/>
            <person name="Baker D."/>
            <person name="Gharbi K."/>
            <person name="Hall N."/>
            <person name="Watson M."/>
            <person name="Adriaenssens E.M."/>
            <person name="Foster-Nyarko E."/>
            <person name="Jarju S."/>
            <person name="Secka A."/>
            <person name="Antonio M."/>
            <person name="Oren A."/>
            <person name="Chaudhuri R.R."/>
            <person name="La Ragione R."/>
            <person name="Hildebrand F."/>
            <person name="Pallen M.J."/>
        </authorList>
    </citation>
    <scope>NUCLEOTIDE SEQUENCE</scope>
    <source>
        <strain evidence="8">ChiSxjej2B14-6234</strain>
    </source>
</reference>
<dbReference type="InterPro" id="IPR006027">
    <property type="entry name" value="NusB_RsmB_TIM44"/>
</dbReference>
<name>A0A9D0Z9F5_9FIRM</name>
<dbReference type="EMBL" id="DVFJ01000015">
    <property type="protein sequence ID" value="HIQ71592.1"/>
    <property type="molecule type" value="Genomic_DNA"/>
</dbReference>
<keyword evidence="3 6" id="KW-0694">RNA-binding</keyword>
<dbReference type="Proteomes" id="UP000886887">
    <property type="component" value="Unassembled WGS sequence"/>
</dbReference>
<evidence type="ECO:0000256" key="1">
    <source>
        <dbReference type="ARBA" id="ARBA00005952"/>
    </source>
</evidence>
<dbReference type="Gene3D" id="1.10.940.10">
    <property type="entry name" value="NusB-like"/>
    <property type="match status" value="1"/>
</dbReference>
<evidence type="ECO:0000313" key="9">
    <source>
        <dbReference type="Proteomes" id="UP000886887"/>
    </source>
</evidence>
<dbReference type="PANTHER" id="PTHR11078:SF3">
    <property type="entry name" value="ANTITERMINATION NUSB DOMAIN-CONTAINING PROTEIN"/>
    <property type="match status" value="1"/>
</dbReference>
<keyword evidence="2 6" id="KW-0889">Transcription antitermination</keyword>